<accession>A0AAV8XGF5</accession>
<dbReference type="PANTHER" id="PTHR19969">
    <property type="entry name" value="SH2-SH3 ADAPTOR PROTEIN-RELATED"/>
    <property type="match status" value="1"/>
</dbReference>
<dbReference type="GO" id="GO:0007167">
    <property type="term" value="P:enzyme-linked receptor protein signaling pathway"/>
    <property type="evidence" value="ECO:0007669"/>
    <property type="project" value="TreeGrafter"/>
</dbReference>
<name>A0AAV8XGF5_9CUCU</name>
<evidence type="ECO:0000313" key="5">
    <source>
        <dbReference type="Proteomes" id="UP001162156"/>
    </source>
</evidence>
<proteinExistence type="predicted"/>
<evidence type="ECO:0000259" key="3">
    <source>
        <dbReference type="PROSITE" id="PS50001"/>
    </source>
</evidence>
<dbReference type="AlphaFoldDB" id="A0AAV8XGF5"/>
<dbReference type="GO" id="GO:0035591">
    <property type="term" value="F:signaling adaptor activity"/>
    <property type="evidence" value="ECO:0007669"/>
    <property type="project" value="TreeGrafter"/>
</dbReference>
<dbReference type="SMART" id="SM00252">
    <property type="entry name" value="SH2"/>
    <property type="match status" value="1"/>
</dbReference>
<dbReference type="GO" id="GO:0030971">
    <property type="term" value="F:receptor tyrosine kinase binding"/>
    <property type="evidence" value="ECO:0007669"/>
    <property type="project" value="TreeGrafter"/>
</dbReference>
<keyword evidence="1 2" id="KW-0727">SH2 domain</keyword>
<evidence type="ECO:0000256" key="1">
    <source>
        <dbReference type="ARBA" id="ARBA00022999"/>
    </source>
</evidence>
<dbReference type="Proteomes" id="UP001162156">
    <property type="component" value="Unassembled WGS sequence"/>
</dbReference>
<dbReference type="GO" id="GO:0005737">
    <property type="term" value="C:cytoplasm"/>
    <property type="evidence" value="ECO:0007669"/>
    <property type="project" value="TreeGrafter"/>
</dbReference>
<dbReference type="PANTHER" id="PTHR19969:SF5">
    <property type="entry name" value="CRK-LIKE PROTEIN"/>
    <property type="match status" value="1"/>
</dbReference>
<keyword evidence="5" id="KW-1185">Reference proteome</keyword>
<dbReference type="SUPFAM" id="SSF55550">
    <property type="entry name" value="SH2 domain"/>
    <property type="match status" value="1"/>
</dbReference>
<dbReference type="PRINTS" id="PR00401">
    <property type="entry name" value="SH2DOMAIN"/>
</dbReference>
<dbReference type="InterPro" id="IPR051184">
    <property type="entry name" value="Tyrosine-phos_adapter"/>
</dbReference>
<evidence type="ECO:0000313" key="4">
    <source>
        <dbReference type="EMBL" id="KAJ8937670.1"/>
    </source>
</evidence>
<feature type="domain" description="SH2" evidence="3">
    <location>
        <begin position="82"/>
        <end position="168"/>
    </location>
</feature>
<reference evidence="4" key="1">
    <citation type="journal article" date="2023" name="Insect Mol. Biol.">
        <title>Genome sequencing provides insights into the evolution of gene families encoding plant cell wall-degrading enzymes in longhorned beetles.</title>
        <authorList>
            <person name="Shin N.R."/>
            <person name="Okamura Y."/>
            <person name="Kirsch R."/>
            <person name="Pauchet Y."/>
        </authorList>
    </citation>
    <scope>NUCLEOTIDE SEQUENCE</scope>
    <source>
        <strain evidence="4">RBIC_L_NR</strain>
    </source>
</reference>
<dbReference type="InterPro" id="IPR000980">
    <property type="entry name" value="SH2"/>
</dbReference>
<dbReference type="Gene3D" id="2.30.30.40">
    <property type="entry name" value="SH3 Domains"/>
    <property type="match status" value="1"/>
</dbReference>
<comment type="caution">
    <text evidence="4">The sequence shown here is derived from an EMBL/GenBank/DDBJ whole genome shotgun (WGS) entry which is preliminary data.</text>
</comment>
<dbReference type="PROSITE" id="PS50001">
    <property type="entry name" value="SH2"/>
    <property type="match status" value="1"/>
</dbReference>
<feature type="non-terminal residue" evidence="4">
    <location>
        <position position="1"/>
    </location>
</feature>
<dbReference type="InterPro" id="IPR036860">
    <property type="entry name" value="SH2_dom_sf"/>
</dbReference>
<evidence type="ECO:0000256" key="2">
    <source>
        <dbReference type="PROSITE-ProRule" id="PRU00191"/>
    </source>
</evidence>
<sequence length="168" mass="19560">LEFELGNTVTNSKIDEVNDILIAKYNNNSDSTCIQVKRNDRFSIFEDDNPNLNLVKNMENNVARYVPVNTSVQESSLLRQEWYFGDVTRMEAENSLLLPHHVDGTFLIRNAQKDKKFPFVLSIKYSTQNGHVKHYRIYEEDSSKEYYISEGLSFPSLAELVECYKGRY</sequence>
<dbReference type="Gene3D" id="3.30.505.10">
    <property type="entry name" value="SH2 domain"/>
    <property type="match status" value="1"/>
</dbReference>
<gene>
    <name evidence="4" type="ORF">NQ314_011766</name>
</gene>
<dbReference type="Pfam" id="PF00017">
    <property type="entry name" value="SH2"/>
    <property type="match status" value="1"/>
</dbReference>
<protein>
    <recommendedName>
        <fullName evidence="3">SH2 domain-containing protein</fullName>
    </recommendedName>
</protein>
<dbReference type="GO" id="GO:0016477">
    <property type="term" value="P:cell migration"/>
    <property type="evidence" value="ECO:0007669"/>
    <property type="project" value="TreeGrafter"/>
</dbReference>
<dbReference type="EMBL" id="JANEYF010003289">
    <property type="protein sequence ID" value="KAJ8937670.1"/>
    <property type="molecule type" value="Genomic_DNA"/>
</dbReference>
<organism evidence="4 5">
    <name type="scientific">Rhamnusium bicolor</name>
    <dbReference type="NCBI Taxonomy" id="1586634"/>
    <lineage>
        <taxon>Eukaryota</taxon>
        <taxon>Metazoa</taxon>
        <taxon>Ecdysozoa</taxon>
        <taxon>Arthropoda</taxon>
        <taxon>Hexapoda</taxon>
        <taxon>Insecta</taxon>
        <taxon>Pterygota</taxon>
        <taxon>Neoptera</taxon>
        <taxon>Endopterygota</taxon>
        <taxon>Coleoptera</taxon>
        <taxon>Polyphaga</taxon>
        <taxon>Cucujiformia</taxon>
        <taxon>Chrysomeloidea</taxon>
        <taxon>Cerambycidae</taxon>
        <taxon>Lepturinae</taxon>
        <taxon>Rhagiini</taxon>
        <taxon>Rhamnusium</taxon>
    </lineage>
</organism>